<dbReference type="EMBL" id="KN846954">
    <property type="protein sequence ID" value="KIV77553.1"/>
    <property type="molecule type" value="Genomic_DNA"/>
</dbReference>
<name>A0A0D1YRK7_9EURO</name>
<organism evidence="1 2">
    <name type="scientific">Exophiala sideris</name>
    <dbReference type="NCBI Taxonomy" id="1016849"/>
    <lineage>
        <taxon>Eukaryota</taxon>
        <taxon>Fungi</taxon>
        <taxon>Dikarya</taxon>
        <taxon>Ascomycota</taxon>
        <taxon>Pezizomycotina</taxon>
        <taxon>Eurotiomycetes</taxon>
        <taxon>Chaetothyriomycetidae</taxon>
        <taxon>Chaetothyriales</taxon>
        <taxon>Herpotrichiellaceae</taxon>
        <taxon>Exophiala</taxon>
    </lineage>
</organism>
<evidence type="ECO:0000313" key="2">
    <source>
        <dbReference type="Proteomes" id="UP000053599"/>
    </source>
</evidence>
<dbReference type="Proteomes" id="UP000053599">
    <property type="component" value="Unassembled WGS sequence"/>
</dbReference>
<dbReference type="AlphaFoldDB" id="A0A0D1YRK7"/>
<proteinExistence type="predicted"/>
<gene>
    <name evidence="1" type="ORF">PV11_09343</name>
</gene>
<dbReference type="HOGENOM" id="CLU_181168_0_0_1"/>
<reference evidence="1 2" key="1">
    <citation type="submission" date="2015-01" db="EMBL/GenBank/DDBJ databases">
        <title>The Genome Sequence of Exophiala sideris CBS121828.</title>
        <authorList>
            <consortium name="The Broad Institute Genomics Platform"/>
            <person name="Cuomo C."/>
            <person name="de Hoog S."/>
            <person name="Gorbushina A."/>
            <person name="Stielow B."/>
            <person name="Teixiera M."/>
            <person name="Abouelleil A."/>
            <person name="Chapman S.B."/>
            <person name="Priest M."/>
            <person name="Young S.K."/>
            <person name="Wortman J."/>
            <person name="Nusbaum C."/>
            <person name="Birren B."/>
        </authorList>
    </citation>
    <scope>NUCLEOTIDE SEQUENCE [LARGE SCALE GENOMIC DNA]</scope>
    <source>
        <strain evidence="1 2">CBS 121828</strain>
    </source>
</reference>
<accession>A0A0D1YRK7</accession>
<protein>
    <submittedName>
        <fullName evidence="1">Uncharacterized protein</fullName>
    </submittedName>
</protein>
<evidence type="ECO:0000313" key="1">
    <source>
        <dbReference type="EMBL" id="KIV77553.1"/>
    </source>
</evidence>
<dbReference type="OrthoDB" id="4144231at2759"/>
<sequence length="102" mass="11246">MASSSSSHGLDSGECRSRSAPEQGMLLAFLHTETCVLDFILLGCAVQRQASRNRDAVEKTVYDVHRIHSLSDNVSALMESMDALTDARMIREALVYRSTLVD</sequence>